<dbReference type="Proteomes" id="UP001155240">
    <property type="component" value="Unassembled WGS sequence"/>
</dbReference>
<dbReference type="EMBL" id="JAMRYM010000007">
    <property type="protein sequence ID" value="MCM6761557.1"/>
    <property type="molecule type" value="Genomic_DNA"/>
</dbReference>
<feature type="compositionally biased region" description="Basic residues" evidence="1">
    <location>
        <begin position="50"/>
        <end position="60"/>
    </location>
</feature>
<comment type="caution">
    <text evidence="2">The sequence shown here is derived from an EMBL/GenBank/DDBJ whole genome shotgun (WGS) entry which is preliminary data.</text>
</comment>
<gene>
    <name evidence="2" type="ORF">NB037_03915</name>
</gene>
<protein>
    <submittedName>
        <fullName evidence="2">Uncharacterized protein</fullName>
    </submittedName>
</protein>
<name>A0A9X2DVI8_9MICO</name>
<reference evidence="2" key="1">
    <citation type="submission" date="2022-06" db="EMBL/GenBank/DDBJ databases">
        <title>Whole genome shotgun sequencing (WGS) of Rathayibacter sp. ZW T2_19, isolated from stored onions (Allium cepa).</title>
        <authorList>
            <person name="Stoll D.A."/>
            <person name="Huch M."/>
        </authorList>
    </citation>
    <scope>NUCLEOTIDE SEQUENCE</scope>
    <source>
        <strain evidence="2">ZW T2_19</strain>
    </source>
</reference>
<dbReference type="AlphaFoldDB" id="A0A9X2DVI8"/>
<dbReference type="RefSeq" id="WP_251943883.1">
    <property type="nucleotide sequence ID" value="NZ_JAMRYM010000007.1"/>
</dbReference>
<organism evidence="2 3">
    <name type="scientific">Rathayibacter rubneri</name>
    <dbReference type="NCBI Taxonomy" id="2950106"/>
    <lineage>
        <taxon>Bacteria</taxon>
        <taxon>Bacillati</taxon>
        <taxon>Actinomycetota</taxon>
        <taxon>Actinomycetes</taxon>
        <taxon>Micrococcales</taxon>
        <taxon>Microbacteriaceae</taxon>
        <taxon>Rathayibacter</taxon>
    </lineage>
</organism>
<evidence type="ECO:0000313" key="3">
    <source>
        <dbReference type="Proteomes" id="UP001155240"/>
    </source>
</evidence>
<keyword evidence="3" id="KW-1185">Reference proteome</keyword>
<evidence type="ECO:0000313" key="2">
    <source>
        <dbReference type="EMBL" id="MCM6761557.1"/>
    </source>
</evidence>
<accession>A0A9X2DVI8</accession>
<sequence>MYVDMRTGACSFRSDHAEPAGAVSALLADPTRVRPARGTVLPAEHAPAGTHHHRRSEVPA</sequence>
<proteinExistence type="predicted"/>
<evidence type="ECO:0000256" key="1">
    <source>
        <dbReference type="SAM" id="MobiDB-lite"/>
    </source>
</evidence>
<feature type="region of interest" description="Disordered" evidence="1">
    <location>
        <begin position="41"/>
        <end position="60"/>
    </location>
</feature>